<reference evidence="1 2" key="1">
    <citation type="submission" date="2021-06" db="EMBL/GenBank/DDBJ databases">
        <title>Caerostris extrusa draft genome.</title>
        <authorList>
            <person name="Kono N."/>
            <person name="Arakawa K."/>
        </authorList>
    </citation>
    <scope>NUCLEOTIDE SEQUENCE [LARGE SCALE GENOMIC DNA]</scope>
</reference>
<evidence type="ECO:0000313" key="2">
    <source>
        <dbReference type="Proteomes" id="UP001054945"/>
    </source>
</evidence>
<dbReference type="AlphaFoldDB" id="A0AAV4PAD4"/>
<protein>
    <submittedName>
        <fullName evidence="1">Uncharacterized protein</fullName>
    </submittedName>
</protein>
<organism evidence="1 2">
    <name type="scientific">Caerostris extrusa</name>
    <name type="common">Bark spider</name>
    <name type="synonym">Caerostris bankana</name>
    <dbReference type="NCBI Taxonomy" id="172846"/>
    <lineage>
        <taxon>Eukaryota</taxon>
        <taxon>Metazoa</taxon>
        <taxon>Ecdysozoa</taxon>
        <taxon>Arthropoda</taxon>
        <taxon>Chelicerata</taxon>
        <taxon>Arachnida</taxon>
        <taxon>Araneae</taxon>
        <taxon>Araneomorphae</taxon>
        <taxon>Entelegynae</taxon>
        <taxon>Araneoidea</taxon>
        <taxon>Araneidae</taxon>
        <taxon>Caerostris</taxon>
    </lineage>
</organism>
<keyword evidence="2" id="KW-1185">Reference proteome</keyword>
<proteinExistence type="predicted"/>
<dbReference type="EMBL" id="BPLR01004195">
    <property type="protein sequence ID" value="GIX93111.1"/>
    <property type="molecule type" value="Genomic_DNA"/>
</dbReference>
<evidence type="ECO:0000313" key="1">
    <source>
        <dbReference type="EMBL" id="GIX93111.1"/>
    </source>
</evidence>
<sequence length="180" mass="20542">MGLSKRSSVFHKNTFEEAEHAKKSRYQPIPKRKFMNMSRVSKPWELVAWPSFEELLIKKVASELVLVVLARSTLASFRNVRSEVSPVWFRSFPRLTAGSNKSVLYQQVVWLNKACHGALVPSSCSWSALNFLETKGYLLSQIFIKLATKKLIFYPKTVHHDSLTTPCQSSELYTTGTKDL</sequence>
<gene>
    <name evidence="1" type="ORF">CEXT_150801</name>
</gene>
<name>A0AAV4PAD4_CAEEX</name>
<dbReference type="Proteomes" id="UP001054945">
    <property type="component" value="Unassembled WGS sequence"/>
</dbReference>
<accession>A0AAV4PAD4</accession>
<comment type="caution">
    <text evidence="1">The sequence shown here is derived from an EMBL/GenBank/DDBJ whole genome shotgun (WGS) entry which is preliminary data.</text>
</comment>